<evidence type="ECO:0000313" key="2">
    <source>
        <dbReference type="EMBL" id="VDD01280.1"/>
    </source>
</evidence>
<reference evidence="2" key="1">
    <citation type="submission" date="2018-11" db="EMBL/GenBank/DDBJ databases">
        <authorList>
            <consortium name="Genoscope - CEA"/>
            <person name="William W."/>
        </authorList>
    </citation>
    <scope>NUCLEOTIDE SEQUENCE</scope>
</reference>
<feature type="region of interest" description="Disordered" evidence="1">
    <location>
        <begin position="1"/>
        <end position="21"/>
    </location>
</feature>
<dbReference type="AlphaFoldDB" id="A0A3P6BIX0"/>
<feature type="compositionally biased region" description="Polar residues" evidence="1">
    <location>
        <begin position="1"/>
        <end position="10"/>
    </location>
</feature>
<feature type="compositionally biased region" description="Low complexity" evidence="1">
    <location>
        <begin position="11"/>
        <end position="21"/>
    </location>
</feature>
<accession>A0A3P6BIX0</accession>
<dbReference type="EMBL" id="LR031872">
    <property type="protein sequence ID" value="VDD01280.1"/>
    <property type="molecule type" value="Genomic_DNA"/>
</dbReference>
<protein>
    <submittedName>
        <fullName evidence="2">Uncharacterized protein</fullName>
    </submittedName>
</protein>
<evidence type="ECO:0000256" key="1">
    <source>
        <dbReference type="SAM" id="MobiDB-lite"/>
    </source>
</evidence>
<name>A0A3P6BIX0_BRAOL</name>
<gene>
    <name evidence="2" type="ORF">BOLC3T21458H</name>
</gene>
<organism evidence="2">
    <name type="scientific">Brassica oleracea</name>
    <name type="common">Wild cabbage</name>
    <dbReference type="NCBI Taxonomy" id="3712"/>
    <lineage>
        <taxon>Eukaryota</taxon>
        <taxon>Viridiplantae</taxon>
        <taxon>Streptophyta</taxon>
        <taxon>Embryophyta</taxon>
        <taxon>Tracheophyta</taxon>
        <taxon>Spermatophyta</taxon>
        <taxon>Magnoliopsida</taxon>
        <taxon>eudicotyledons</taxon>
        <taxon>Gunneridae</taxon>
        <taxon>Pentapetalae</taxon>
        <taxon>rosids</taxon>
        <taxon>malvids</taxon>
        <taxon>Brassicales</taxon>
        <taxon>Brassicaceae</taxon>
        <taxon>Brassiceae</taxon>
        <taxon>Brassica</taxon>
    </lineage>
</organism>
<sequence length="197" mass="21759">MEVQAETQPGSSISYSSSESSSYVHPTSLILHGQMGYTRSKGIDLASAKRLLLVSNFYNANIAFALARLQSNNSGAGCVTAAFEDFSFDLFGYGFGFNICLFPDYGTHAGIELCVCRDSCNSSRSRCNGCNKTREGAILALIMIGRSSFFFCYLGHGNLVRAAVENIGFRCVYIYNFLDSVSALRLNYFQRYNSRYT</sequence>
<proteinExistence type="predicted"/>